<dbReference type="InterPro" id="IPR027304">
    <property type="entry name" value="Trigger_fact/SurA_dom_sf"/>
</dbReference>
<dbReference type="SUPFAM" id="SSF109998">
    <property type="entry name" value="Triger factor/SurA peptide-binding domain-like"/>
    <property type="match status" value="1"/>
</dbReference>
<reference evidence="2 3" key="1">
    <citation type="journal article" date="2016" name="Nat. Commun.">
        <title>Thousands of microbial genomes shed light on interconnected biogeochemical processes in an aquifer system.</title>
        <authorList>
            <person name="Anantharaman K."/>
            <person name="Brown C.T."/>
            <person name="Hug L.A."/>
            <person name="Sharon I."/>
            <person name="Castelle C.J."/>
            <person name="Probst A.J."/>
            <person name="Thomas B.C."/>
            <person name="Singh A."/>
            <person name="Wilkins M.J."/>
            <person name="Karaoz U."/>
            <person name="Brodie E.L."/>
            <person name="Williams K.H."/>
            <person name="Hubbard S.S."/>
            <person name="Banfield J.F."/>
        </authorList>
    </citation>
    <scope>NUCLEOTIDE SEQUENCE [LARGE SCALE GENOMIC DNA]</scope>
</reference>
<evidence type="ECO:0008006" key="4">
    <source>
        <dbReference type="Google" id="ProtNLM"/>
    </source>
</evidence>
<proteinExistence type="predicted"/>
<dbReference type="Proteomes" id="UP000178631">
    <property type="component" value="Unassembled WGS sequence"/>
</dbReference>
<evidence type="ECO:0000256" key="1">
    <source>
        <dbReference type="SAM" id="Phobius"/>
    </source>
</evidence>
<evidence type="ECO:0000313" key="3">
    <source>
        <dbReference type="Proteomes" id="UP000178631"/>
    </source>
</evidence>
<sequence>MAKIKVKKKEKTTNSPRKTLTIKKPQIKLDKLKFKVSKPNLKFTKPNFKKLSTQKGFRIFLMVLVAVLAFTLVDFFFQYLNNGYSVAVVDGVRIPTSVYHERLEKQYGQSIAQQLIDEQLIKLEAKKAGIEVEEQEVQLRLEEIIASVGGDEAYAQALIANNITEEELLSQIELDLLSTKILEPTLEYTDDDVKAFFEQYSAAIFPNETAALEEGEKLDYELYKEEVKDVYVQQEVSNAQYTWLESLYSEYKIQDNSINKPKYGVLSATINIVKNLMGDANSNEEVVEE</sequence>
<protein>
    <recommendedName>
        <fullName evidence="4">PpiC domain-containing protein</fullName>
    </recommendedName>
</protein>
<evidence type="ECO:0000313" key="2">
    <source>
        <dbReference type="EMBL" id="OGC44732.1"/>
    </source>
</evidence>
<organism evidence="2 3">
    <name type="scientific">candidate division WS6 bacterium RIFOXYC1_FULL_33_10</name>
    <dbReference type="NCBI Taxonomy" id="1802606"/>
    <lineage>
        <taxon>Bacteria</taxon>
        <taxon>Candidatus Dojkabacteria</taxon>
    </lineage>
</organism>
<dbReference type="InterPro" id="IPR050245">
    <property type="entry name" value="PrsA_foldase"/>
</dbReference>
<name>A0A1F4UIN6_9BACT</name>
<dbReference type="Pfam" id="PF13624">
    <property type="entry name" value="SurA_N_3"/>
    <property type="match status" value="1"/>
</dbReference>
<accession>A0A1F4UIN6</accession>
<dbReference type="PANTHER" id="PTHR47245">
    <property type="entry name" value="PEPTIDYLPROLYL ISOMERASE"/>
    <property type="match status" value="1"/>
</dbReference>
<dbReference type="AlphaFoldDB" id="A0A1F4UIN6"/>
<gene>
    <name evidence="2" type="ORF">A3J98_02550</name>
</gene>
<keyword evidence="1" id="KW-0812">Transmembrane</keyword>
<comment type="caution">
    <text evidence="2">The sequence shown here is derived from an EMBL/GenBank/DDBJ whole genome shotgun (WGS) entry which is preliminary data.</text>
</comment>
<feature type="transmembrane region" description="Helical" evidence="1">
    <location>
        <begin position="59"/>
        <end position="80"/>
    </location>
</feature>
<dbReference type="EMBL" id="MEUP01000114">
    <property type="protein sequence ID" value="OGC44732.1"/>
    <property type="molecule type" value="Genomic_DNA"/>
</dbReference>
<dbReference type="PANTHER" id="PTHR47245:SF2">
    <property type="entry name" value="PEPTIDYL-PROLYL CIS-TRANS ISOMERASE HP_0175-RELATED"/>
    <property type="match status" value="1"/>
</dbReference>
<dbReference type="Gene3D" id="1.10.4030.10">
    <property type="entry name" value="Porin chaperone SurA, peptide-binding domain"/>
    <property type="match status" value="1"/>
</dbReference>
<keyword evidence="1" id="KW-0472">Membrane</keyword>
<keyword evidence="1" id="KW-1133">Transmembrane helix</keyword>